<dbReference type="PANTHER" id="PTHR42924">
    <property type="entry name" value="EXONUCLEASE"/>
    <property type="match status" value="1"/>
</dbReference>
<evidence type="ECO:0000313" key="2">
    <source>
        <dbReference type="EMBL" id="HIQ72315.1"/>
    </source>
</evidence>
<protein>
    <recommendedName>
        <fullName evidence="1">Polymerase/histidinol phosphatase N-terminal domain-containing protein</fullName>
    </recommendedName>
</protein>
<dbReference type="Gene3D" id="3.20.20.140">
    <property type="entry name" value="Metal-dependent hydrolases"/>
    <property type="match status" value="1"/>
</dbReference>
<dbReference type="InterPro" id="IPR052018">
    <property type="entry name" value="PHP_domain"/>
</dbReference>
<proteinExistence type="predicted"/>
<evidence type="ECO:0000313" key="3">
    <source>
        <dbReference type="Proteomes" id="UP000886887"/>
    </source>
</evidence>
<reference evidence="2" key="2">
    <citation type="journal article" date="2021" name="PeerJ">
        <title>Extensive microbial diversity within the chicken gut microbiome revealed by metagenomics and culture.</title>
        <authorList>
            <person name="Gilroy R."/>
            <person name="Ravi A."/>
            <person name="Getino M."/>
            <person name="Pursley I."/>
            <person name="Horton D.L."/>
            <person name="Alikhan N.F."/>
            <person name="Baker D."/>
            <person name="Gharbi K."/>
            <person name="Hall N."/>
            <person name="Watson M."/>
            <person name="Adriaenssens E.M."/>
            <person name="Foster-Nyarko E."/>
            <person name="Jarju S."/>
            <person name="Secka A."/>
            <person name="Antonio M."/>
            <person name="Oren A."/>
            <person name="Chaudhuri R.R."/>
            <person name="La Ragione R."/>
            <person name="Hildebrand F."/>
            <person name="Pallen M.J."/>
        </authorList>
    </citation>
    <scope>NUCLEOTIDE SEQUENCE</scope>
    <source>
        <strain evidence="2">ChiSxjej2B14-6234</strain>
    </source>
</reference>
<comment type="caution">
    <text evidence="2">The sequence shown here is derived from an EMBL/GenBank/DDBJ whole genome shotgun (WGS) entry which is preliminary data.</text>
</comment>
<dbReference type="InterPro" id="IPR003141">
    <property type="entry name" value="Pol/His_phosphatase_N"/>
</dbReference>
<dbReference type="SMART" id="SM00481">
    <property type="entry name" value="POLIIIAc"/>
    <property type="match status" value="1"/>
</dbReference>
<gene>
    <name evidence="2" type="ORF">IAB73_08935</name>
</gene>
<dbReference type="Proteomes" id="UP000886887">
    <property type="component" value="Unassembled WGS sequence"/>
</dbReference>
<dbReference type="PANTHER" id="PTHR42924:SF3">
    <property type="entry name" value="POLYMERASE_HISTIDINOL PHOSPHATASE N-TERMINAL DOMAIN-CONTAINING PROTEIN"/>
    <property type="match status" value="1"/>
</dbReference>
<accession>A0A9D0ZCZ5</accession>
<dbReference type="InterPro" id="IPR016195">
    <property type="entry name" value="Pol/histidinol_Pase-like"/>
</dbReference>
<dbReference type="GO" id="GO:0035312">
    <property type="term" value="F:5'-3' DNA exonuclease activity"/>
    <property type="evidence" value="ECO:0007669"/>
    <property type="project" value="TreeGrafter"/>
</dbReference>
<feature type="domain" description="Polymerase/histidinol phosphatase N-terminal" evidence="1">
    <location>
        <begin position="13"/>
        <end position="72"/>
    </location>
</feature>
<dbReference type="EMBL" id="DVFJ01000033">
    <property type="protein sequence ID" value="HIQ72315.1"/>
    <property type="molecule type" value="Genomic_DNA"/>
</dbReference>
<sequence length="292" mass="31801">MLLFDERLPFFKGNTHMHTTCSDGRLSPQDAIARYARAGYDFIALTDHRTVSPERIEQGVLVLSGVELDYRLDVQVVHITGLGLREPFDAHAVCQPGMGPEDGIAAIRAAGGRAILAHPAWSLNTLSVLPRLRGVSALEIFNSVSRSPWNGDRAESASFSDLASTAGAYLPVVCADDAHFYDGDECQSFICVNAPACTREALLDALDAGRFYASRGPRIEQVEVANGRVVVRTSPARRVIFYSNLVWTDGRCVQGSGVCEAVYALQRGERFVRVEVVDEAGRKAYLSPIALD</sequence>
<organism evidence="2 3">
    <name type="scientific">Candidatus Onthenecus intestinigallinarum</name>
    <dbReference type="NCBI Taxonomy" id="2840875"/>
    <lineage>
        <taxon>Bacteria</taxon>
        <taxon>Bacillati</taxon>
        <taxon>Bacillota</taxon>
        <taxon>Clostridia</taxon>
        <taxon>Eubacteriales</taxon>
        <taxon>Candidatus Onthenecus</taxon>
    </lineage>
</organism>
<name>A0A9D0ZCZ5_9FIRM</name>
<reference evidence="2" key="1">
    <citation type="submission" date="2020-10" db="EMBL/GenBank/DDBJ databases">
        <authorList>
            <person name="Gilroy R."/>
        </authorList>
    </citation>
    <scope>NUCLEOTIDE SEQUENCE</scope>
    <source>
        <strain evidence="2">ChiSxjej2B14-6234</strain>
    </source>
</reference>
<dbReference type="SUPFAM" id="SSF89550">
    <property type="entry name" value="PHP domain-like"/>
    <property type="match status" value="1"/>
</dbReference>
<evidence type="ECO:0000259" key="1">
    <source>
        <dbReference type="SMART" id="SM00481"/>
    </source>
</evidence>
<dbReference type="AlphaFoldDB" id="A0A9D0ZCZ5"/>
<dbReference type="GO" id="GO:0004534">
    <property type="term" value="F:5'-3' RNA exonuclease activity"/>
    <property type="evidence" value="ECO:0007669"/>
    <property type="project" value="TreeGrafter"/>
</dbReference>